<accession>R7T541</accession>
<feature type="chain" id="PRO_5008786654" description="ADF-H domain-containing protein" evidence="2">
    <location>
        <begin position="21"/>
        <end position="172"/>
    </location>
</feature>
<dbReference type="EMBL" id="KB311996">
    <property type="protein sequence ID" value="ELT88081.1"/>
    <property type="molecule type" value="Genomic_DNA"/>
</dbReference>
<dbReference type="PANTHER" id="PTHR33887">
    <property type="entry name" value="PB1 DOMAIN-CONTAINING PROTEIN"/>
    <property type="match status" value="1"/>
</dbReference>
<dbReference type="OMA" id="CNCAEDV"/>
<feature type="compositionally biased region" description="Basic residues" evidence="1">
    <location>
        <begin position="117"/>
        <end position="134"/>
    </location>
</feature>
<reference evidence="3 5" key="2">
    <citation type="journal article" date="2013" name="Nature">
        <title>Insights into bilaterian evolution from three spiralian genomes.</title>
        <authorList>
            <person name="Simakov O."/>
            <person name="Marletaz F."/>
            <person name="Cho S.J."/>
            <person name="Edsinger-Gonzales E."/>
            <person name="Havlak P."/>
            <person name="Hellsten U."/>
            <person name="Kuo D.H."/>
            <person name="Larsson T."/>
            <person name="Lv J."/>
            <person name="Arendt D."/>
            <person name="Savage R."/>
            <person name="Osoegawa K."/>
            <person name="de Jong P."/>
            <person name="Grimwood J."/>
            <person name="Chapman J.A."/>
            <person name="Shapiro H."/>
            <person name="Aerts A."/>
            <person name="Otillar R.P."/>
            <person name="Terry A.Y."/>
            <person name="Boore J.L."/>
            <person name="Grigoriev I.V."/>
            <person name="Lindberg D.R."/>
            <person name="Seaver E.C."/>
            <person name="Weisblat D.A."/>
            <person name="Putnam N.H."/>
            <person name="Rokhsar D.S."/>
        </authorList>
    </citation>
    <scope>NUCLEOTIDE SEQUENCE</scope>
    <source>
        <strain evidence="3 5">I ESC-2004</strain>
    </source>
</reference>
<keyword evidence="5" id="KW-1185">Reference proteome</keyword>
<proteinExistence type="predicted"/>
<dbReference type="Proteomes" id="UP000014760">
    <property type="component" value="Unassembled WGS sequence"/>
</dbReference>
<evidence type="ECO:0008006" key="6">
    <source>
        <dbReference type="Google" id="ProtNLM"/>
    </source>
</evidence>
<protein>
    <recommendedName>
        <fullName evidence="6">ADF-H domain-containing protein</fullName>
    </recommendedName>
</protein>
<feature type="region of interest" description="Disordered" evidence="1">
    <location>
        <begin position="116"/>
        <end position="172"/>
    </location>
</feature>
<dbReference type="AlphaFoldDB" id="R7T541"/>
<evidence type="ECO:0000313" key="4">
    <source>
        <dbReference type="EnsemblMetazoa" id="CapteP225577"/>
    </source>
</evidence>
<dbReference type="Pfam" id="PF15874">
    <property type="entry name" value="Il2rg"/>
    <property type="match status" value="1"/>
</dbReference>
<evidence type="ECO:0000256" key="1">
    <source>
        <dbReference type="SAM" id="MobiDB-lite"/>
    </source>
</evidence>
<feature type="signal peptide" evidence="2">
    <location>
        <begin position="1"/>
        <end position="20"/>
    </location>
</feature>
<dbReference type="EMBL" id="AMQN01015535">
    <property type="status" value="NOT_ANNOTATED_CDS"/>
    <property type="molecule type" value="Genomic_DNA"/>
</dbReference>
<organism evidence="3">
    <name type="scientific">Capitella teleta</name>
    <name type="common">Polychaete worm</name>
    <dbReference type="NCBI Taxonomy" id="283909"/>
    <lineage>
        <taxon>Eukaryota</taxon>
        <taxon>Metazoa</taxon>
        <taxon>Spiralia</taxon>
        <taxon>Lophotrochozoa</taxon>
        <taxon>Annelida</taxon>
        <taxon>Polychaeta</taxon>
        <taxon>Sedentaria</taxon>
        <taxon>Scolecida</taxon>
        <taxon>Capitellidae</taxon>
        <taxon>Capitella</taxon>
    </lineage>
</organism>
<feature type="compositionally biased region" description="Basic and acidic residues" evidence="1">
    <location>
        <begin position="139"/>
        <end position="151"/>
    </location>
</feature>
<feature type="compositionally biased region" description="Polar residues" evidence="1">
    <location>
        <begin position="152"/>
        <end position="161"/>
    </location>
</feature>
<evidence type="ECO:0000313" key="5">
    <source>
        <dbReference type="Proteomes" id="UP000014760"/>
    </source>
</evidence>
<dbReference type="HOGENOM" id="CLU_132837_1_0_1"/>
<dbReference type="InterPro" id="IPR039471">
    <property type="entry name" value="CXorf65-like"/>
</dbReference>
<sequence length="172" mass="19314">MLSAVGGASFIMVFVVVLHGDKEEDIFNPFCSCVALLATIKEKCNYADEIDIDLSDENGNVKNLREAPQRYANEMLSERERFVLIKVDQSNGEQTYTPLLQDDEFLSDNFFAQLSHRSNRPGSRRGRSSGKKTSVKTIPKAEKEPRVRKESIQSNSGSKTVKVTPRAKSRVK</sequence>
<evidence type="ECO:0000256" key="2">
    <source>
        <dbReference type="SAM" id="SignalP"/>
    </source>
</evidence>
<name>R7T541_CAPTE</name>
<dbReference type="OrthoDB" id="2109241at2759"/>
<dbReference type="PANTHER" id="PTHR33887:SF5">
    <property type="entry name" value="PB1 DOMAIN-CONTAINING PROTEIN"/>
    <property type="match status" value="1"/>
</dbReference>
<keyword evidence="2" id="KW-0732">Signal</keyword>
<dbReference type="EnsemblMetazoa" id="CapteT225577">
    <property type="protein sequence ID" value="CapteP225577"/>
    <property type="gene ID" value="CapteG225577"/>
</dbReference>
<reference evidence="5" key="1">
    <citation type="submission" date="2012-12" db="EMBL/GenBank/DDBJ databases">
        <authorList>
            <person name="Hellsten U."/>
            <person name="Grimwood J."/>
            <person name="Chapman J.A."/>
            <person name="Shapiro H."/>
            <person name="Aerts A."/>
            <person name="Otillar R.P."/>
            <person name="Terry A.Y."/>
            <person name="Boore J.L."/>
            <person name="Simakov O."/>
            <person name="Marletaz F."/>
            <person name="Cho S.-J."/>
            <person name="Edsinger-Gonzales E."/>
            <person name="Havlak P."/>
            <person name="Kuo D.-H."/>
            <person name="Larsson T."/>
            <person name="Lv J."/>
            <person name="Arendt D."/>
            <person name="Savage R."/>
            <person name="Osoegawa K."/>
            <person name="de Jong P."/>
            <person name="Lindberg D.R."/>
            <person name="Seaver E.C."/>
            <person name="Weisblat D.A."/>
            <person name="Putnam N.H."/>
            <person name="Grigoriev I.V."/>
            <person name="Rokhsar D.S."/>
        </authorList>
    </citation>
    <scope>NUCLEOTIDE SEQUENCE</scope>
    <source>
        <strain evidence="5">I ESC-2004</strain>
    </source>
</reference>
<gene>
    <name evidence="3" type="ORF">CAPTEDRAFT_225577</name>
</gene>
<evidence type="ECO:0000313" key="3">
    <source>
        <dbReference type="EMBL" id="ELT88081.1"/>
    </source>
</evidence>
<reference evidence="4" key="3">
    <citation type="submission" date="2015-06" db="UniProtKB">
        <authorList>
            <consortium name="EnsemblMetazoa"/>
        </authorList>
    </citation>
    <scope>IDENTIFICATION</scope>
</reference>